<dbReference type="InterPro" id="IPR011517">
    <property type="entry name" value="RNA_pol_sigma70_ECF-like"/>
</dbReference>
<dbReference type="InterPro" id="IPR036388">
    <property type="entry name" value="WH-like_DNA-bd_sf"/>
</dbReference>
<dbReference type="SUPFAM" id="SSF88659">
    <property type="entry name" value="Sigma3 and sigma4 domains of RNA polymerase sigma factors"/>
    <property type="match status" value="1"/>
</dbReference>
<dbReference type="InterPro" id="IPR053812">
    <property type="entry name" value="HTH_Sigma70_ECF-like"/>
</dbReference>
<dbReference type="GO" id="GO:0016987">
    <property type="term" value="F:sigma factor activity"/>
    <property type="evidence" value="ECO:0007669"/>
    <property type="project" value="UniProtKB-KW"/>
</dbReference>
<dbReference type="PANTHER" id="PTHR43133:SF39">
    <property type="entry name" value="SIMILAR TO RNA POLYMERASE SIGMA-E FACTOR"/>
    <property type="match status" value="1"/>
</dbReference>
<evidence type="ECO:0000313" key="6">
    <source>
        <dbReference type="EMBL" id="QTD48820.1"/>
    </source>
</evidence>
<evidence type="ECO:0000256" key="2">
    <source>
        <dbReference type="ARBA" id="ARBA00023015"/>
    </source>
</evidence>
<dbReference type="InterPro" id="IPR039425">
    <property type="entry name" value="RNA_pol_sigma-70-like"/>
</dbReference>
<dbReference type="InterPro" id="IPR013325">
    <property type="entry name" value="RNA_pol_sigma_r2"/>
</dbReference>
<evidence type="ECO:0000256" key="3">
    <source>
        <dbReference type="ARBA" id="ARBA00023082"/>
    </source>
</evidence>
<dbReference type="Gene3D" id="1.10.1740.10">
    <property type="match status" value="1"/>
</dbReference>
<dbReference type="RefSeq" id="WP_237378471.1">
    <property type="nucleotide sequence ID" value="NZ_CP071793.1"/>
</dbReference>
<evidence type="ECO:0000256" key="1">
    <source>
        <dbReference type="ARBA" id="ARBA00010641"/>
    </source>
</evidence>
<dbReference type="Proteomes" id="UP000663929">
    <property type="component" value="Chromosome"/>
</dbReference>
<dbReference type="GO" id="GO:0006352">
    <property type="term" value="P:DNA-templated transcription initiation"/>
    <property type="evidence" value="ECO:0007669"/>
    <property type="project" value="InterPro"/>
</dbReference>
<evidence type="ECO:0000256" key="4">
    <source>
        <dbReference type="ARBA" id="ARBA00023163"/>
    </source>
</evidence>
<keyword evidence="3" id="KW-0731">Sigma factor</keyword>
<feature type="domain" description="RNA polymerase sigma-70 ECF-like HTH" evidence="5">
    <location>
        <begin position="6"/>
        <end position="181"/>
    </location>
</feature>
<dbReference type="EMBL" id="CP071793">
    <property type="protein sequence ID" value="QTD48820.1"/>
    <property type="molecule type" value="Genomic_DNA"/>
</dbReference>
<reference evidence="6" key="1">
    <citation type="submission" date="2021-03" db="EMBL/GenBank/DDBJ databases">
        <title>Acanthopleuribacteraceae sp. M133.</title>
        <authorList>
            <person name="Wang G."/>
        </authorList>
    </citation>
    <scope>NUCLEOTIDE SEQUENCE</scope>
    <source>
        <strain evidence="6">M133</strain>
    </source>
</reference>
<protein>
    <submittedName>
        <fullName evidence="6">Sigma-70 family RNA polymerase sigma factor</fullName>
    </submittedName>
</protein>
<comment type="similarity">
    <text evidence="1">Belongs to the sigma-70 factor family. ECF subfamily.</text>
</comment>
<name>A0A8A4TGY9_SULCO</name>
<keyword evidence="4" id="KW-0804">Transcription</keyword>
<gene>
    <name evidence="6" type="ORF">J3U87_24830</name>
</gene>
<evidence type="ECO:0000259" key="5">
    <source>
        <dbReference type="Pfam" id="PF07638"/>
    </source>
</evidence>
<dbReference type="Pfam" id="PF07638">
    <property type="entry name" value="Sigma70_ECF"/>
    <property type="match status" value="1"/>
</dbReference>
<proteinExistence type="inferred from homology"/>
<dbReference type="KEGG" id="scor:J3U87_24830"/>
<dbReference type="InterPro" id="IPR014284">
    <property type="entry name" value="RNA_pol_sigma-70_dom"/>
</dbReference>
<dbReference type="SUPFAM" id="SSF88946">
    <property type="entry name" value="Sigma2 domain of RNA polymerase sigma factors"/>
    <property type="match status" value="1"/>
</dbReference>
<dbReference type="NCBIfam" id="TIGR02999">
    <property type="entry name" value="Sig-70_X6"/>
    <property type="match status" value="1"/>
</dbReference>
<dbReference type="NCBIfam" id="TIGR02937">
    <property type="entry name" value="sigma70-ECF"/>
    <property type="match status" value="1"/>
</dbReference>
<keyword evidence="7" id="KW-1185">Reference proteome</keyword>
<keyword evidence="2" id="KW-0805">Transcription regulation</keyword>
<organism evidence="6 7">
    <name type="scientific">Sulfidibacter corallicola</name>
    <dbReference type="NCBI Taxonomy" id="2818388"/>
    <lineage>
        <taxon>Bacteria</taxon>
        <taxon>Pseudomonadati</taxon>
        <taxon>Acidobacteriota</taxon>
        <taxon>Holophagae</taxon>
        <taxon>Acanthopleuribacterales</taxon>
        <taxon>Acanthopleuribacteraceae</taxon>
        <taxon>Sulfidibacter</taxon>
    </lineage>
</organism>
<dbReference type="InterPro" id="IPR013324">
    <property type="entry name" value="RNA_pol_sigma_r3/r4-like"/>
</dbReference>
<dbReference type="PANTHER" id="PTHR43133">
    <property type="entry name" value="RNA POLYMERASE ECF-TYPE SIGMA FACTO"/>
    <property type="match status" value="1"/>
</dbReference>
<sequence length="192" mass="21719">MSKATPITQLLEKSNQGDDQARDQVLELLYNELHRIARNQVRSRNGTLSPTALVNEAYLKLFKGEYQFVDRQNLLAYAAVAMRQVILNYAQAAKAQKRGGDVWKVTFQEWDSVPSMEADFAALNEVLEQLETVHPHLAKILGLSYFAGFKKAEIAELLDISEAKVYKDLKIAKTWIYKKLKARTQDGADSEA</sequence>
<dbReference type="Gene3D" id="1.10.10.10">
    <property type="entry name" value="Winged helix-like DNA-binding domain superfamily/Winged helix DNA-binding domain"/>
    <property type="match status" value="1"/>
</dbReference>
<accession>A0A8A4TGY9</accession>
<evidence type="ECO:0000313" key="7">
    <source>
        <dbReference type="Proteomes" id="UP000663929"/>
    </source>
</evidence>
<dbReference type="AlphaFoldDB" id="A0A8A4TGY9"/>